<evidence type="ECO:0000259" key="5">
    <source>
        <dbReference type="PROSITE" id="PS50932"/>
    </source>
</evidence>
<dbReference type="InterPro" id="IPR001387">
    <property type="entry name" value="Cro/C1-type_HTH"/>
</dbReference>
<reference evidence="7 8" key="1">
    <citation type="submission" date="2013-02" db="EMBL/GenBank/DDBJ databases">
        <title>The Genome Sequence of Enterococcus pallens BAA-351.</title>
        <authorList>
            <consortium name="The Broad Institute Genome Sequencing Platform"/>
            <consortium name="The Broad Institute Genome Sequencing Center for Infectious Disease"/>
            <person name="Earl A.M."/>
            <person name="Gilmore M.S."/>
            <person name="Lebreton F."/>
            <person name="Walker B."/>
            <person name="Young S.K."/>
            <person name="Zeng Q."/>
            <person name="Gargeya S."/>
            <person name="Fitzgerald M."/>
            <person name="Haas B."/>
            <person name="Abouelleil A."/>
            <person name="Alvarado L."/>
            <person name="Arachchi H.M."/>
            <person name="Berlin A.M."/>
            <person name="Chapman S.B."/>
            <person name="Dewar J."/>
            <person name="Goldberg J."/>
            <person name="Griggs A."/>
            <person name="Gujja S."/>
            <person name="Hansen M."/>
            <person name="Howarth C."/>
            <person name="Imamovic A."/>
            <person name="Larimer J."/>
            <person name="McCowan C."/>
            <person name="Murphy C."/>
            <person name="Neiman D."/>
            <person name="Pearson M."/>
            <person name="Priest M."/>
            <person name="Roberts A."/>
            <person name="Saif S."/>
            <person name="Shea T."/>
            <person name="Sisk P."/>
            <person name="Sykes S."/>
            <person name="Wortman J."/>
            <person name="Nusbaum C."/>
            <person name="Birren B."/>
        </authorList>
    </citation>
    <scope>NUCLEOTIDE SEQUENCE [LARGE SCALE GENOMIC DNA]</scope>
    <source>
        <strain evidence="7 8">ATCC BAA-351</strain>
    </source>
</reference>
<gene>
    <name evidence="7" type="ORF">UAU_03326</name>
</gene>
<dbReference type="eggNOG" id="COG1609">
    <property type="taxonomic scope" value="Bacteria"/>
</dbReference>
<evidence type="ECO:0000313" key="7">
    <source>
        <dbReference type="EMBL" id="EOH91367.1"/>
    </source>
</evidence>
<dbReference type="PROSITE" id="PS00356">
    <property type="entry name" value="HTH_LACI_1"/>
    <property type="match status" value="1"/>
</dbReference>
<keyword evidence="4" id="KW-0804">Transcription</keyword>
<keyword evidence="8" id="KW-1185">Reference proteome</keyword>
<dbReference type="Pfam" id="PF00532">
    <property type="entry name" value="Peripla_BP_1"/>
    <property type="match status" value="1"/>
</dbReference>
<dbReference type="PROSITE" id="PS50932">
    <property type="entry name" value="HTH_LACI_2"/>
    <property type="match status" value="1"/>
</dbReference>
<keyword evidence="1" id="KW-0678">Repressor</keyword>
<dbReference type="PRINTS" id="PR00036">
    <property type="entry name" value="HTHLACI"/>
</dbReference>
<dbReference type="InterPro" id="IPR001761">
    <property type="entry name" value="Peripla_BP/Lac1_sug-bd_dom"/>
</dbReference>
<keyword evidence="2" id="KW-0805">Transcription regulation</keyword>
<evidence type="ECO:0000256" key="4">
    <source>
        <dbReference type="ARBA" id="ARBA00023163"/>
    </source>
</evidence>
<dbReference type="InterPro" id="IPR000843">
    <property type="entry name" value="HTH_LacI"/>
</dbReference>
<dbReference type="HOGENOM" id="CLU_037628_6_0_9"/>
<proteinExistence type="predicted"/>
<sequence length="344" mass="39035">MKGNASMKITIKEIAELAGVSVTTVSQILNNKGSRFSEQTRKKVLSIVEEYHYKPDFFAANLINRHSKTIGMIVPDVTDFFFSKIIEGVESYLNPLGYMIILCNSRHDKEQEIRYLNELSHRSVDGILLATPNQLSPEQSLESDFYRDRPIVLIDRGLNERDWGQLLVEEYAGAQEVVRMLVNNGHRHIGMLKENEGYYQLSERVNAYRQVVFEYQLPFNESYISTGDLTIAGGYKAAKELLKNEQITAVFCGNDEMAIGCYQAIYESGRKIPDDISVVGFDGLEVSQYMVPPLTTVFQPSFEIGFSAAKFLVDAINFPSQRIPNKIFQTKLIIRESVKKKVEA</sequence>
<dbReference type="STRING" id="160454.RV10_GL001524"/>
<dbReference type="InterPro" id="IPR028082">
    <property type="entry name" value="Peripla_BP_I"/>
</dbReference>
<dbReference type="Pfam" id="PF00356">
    <property type="entry name" value="LacI"/>
    <property type="match status" value="1"/>
</dbReference>
<dbReference type="PANTHER" id="PTHR30146">
    <property type="entry name" value="LACI-RELATED TRANSCRIPTIONAL REPRESSOR"/>
    <property type="match status" value="1"/>
</dbReference>
<feature type="domain" description="HTH cro/C1-type" evidence="6">
    <location>
        <begin position="6"/>
        <end position="58"/>
    </location>
</feature>
<evidence type="ECO:0000259" key="6">
    <source>
        <dbReference type="PROSITE" id="PS50943"/>
    </source>
</evidence>
<dbReference type="Gene3D" id="3.40.50.2300">
    <property type="match status" value="2"/>
</dbReference>
<evidence type="ECO:0000256" key="1">
    <source>
        <dbReference type="ARBA" id="ARBA00022491"/>
    </source>
</evidence>
<dbReference type="CDD" id="cd01392">
    <property type="entry name" value="HTH_LacI"/>
    <property type="match status" value="1"/>
</dbReference>
<dbReference type="EMBL" id="AJAQ01000034">
    <property type="protein sequence ID" value="EOH91367.1"/>
    <property type="molecule type" value="Genomic_DNA"/>
</dbReference>
<dbReference type="Proteomes" id="UP000013782">
    <property type="component" value="Unassembled WGS sequence"/>
</dbReference>
<dbReference type="SMART" id="SM00354">
    <property type="entry name" value="HTH_LACI"/>
    <property type="match status" value="1"/>
</dbReference>
<keyword evidence="3" id="KW-0238">DNA-binding</keyword>
<dbReference type="PANTHER" id="PTHR30146:SF148">
    <property type="entry name" value="HTH-TYPE TRANSCRIPTIONAL REPRESSOR PURR-RELATED"/>
    <property type="match status" value="1"/>
</dbReference>
<dbReference type="PROSITE" id="PS50943">
    <property type="entry name" value="HTH_CROC1"/>
    <property type="match status" value="1"/>
</dbReference>
<protein>
    <submittedName>
        <fullName evidence="7">LacI family transcriptional regulator</fullName>
    </submittedName>
</protein>
<accession>R2Q4A6</accession>
<name>R2Q4A6_9ENTE</name>
<organism evidence="7 8">
    <name type="scientific">Enterococcus pallens ATCC BAA-351</name>
    <dbReference type="NCBI Taxonomy" id="1158607"/>
    <lineage>
        <taxon>Bacteria</taxon>
        <taxon>Bacillati</taxon>
        <taxon>Bacillota</taxon>
        <taxon>Bacilli</taxon>
        <taxon>Lactobacillales</taxon>
        <taxon>Enterococcaceae</taxon>
        <taxon>Enterococcus</taxon>
    </lineage>
</organism>
<comment type="caution">
    <text evidence="7">The sequence shown here is derived from an EMBL/GenBank/DDBJ whole genome shotgun (WGS) entry which is preliminary data.</text>
</comment>
<evidence type="ECO:0000256" key="3">
    <source>
        <dbReference type="ARBA" id="ARBA00023125"/>
    </source>
</evidence>
<dbReference type="AlphaFoldDB" id="R2Q4A6"/>
<dbReference type="GO" id="GO:0000976">
    <property type="term" value="F:transcription cis-regulatory region binding"/>
    <property type="evidence" value="ECO:0007669"/>
    <property type="project" value="TreeGrafter"/>
</dbReference>
<dbReference type="GO" id="GO:0003700">
    <property type="term" value="F:DNA-binding transcription factor activity"/>
    <property type="evidence" value="ECO:0007669"/>
    <property type="project" value="TreeGrafter"/>
</dbReference>
<dbReference type="PATRIC" id="fig|1158607.3.peg.3314"/>
<dbReference type="SUPFAM" id="SSF47413">
    <property type="entry name" value="lambda repressor-like DNA-binding domains"/>
    <property type="match status" value="1"/>
</dbReference>
<feature type="domain" description="HTH lacI-type" evidence="5">
    <location>
        <begin position="9"/>
        <end position="64"/>
    </location>
</feature>
<dbReference type="Gene3D" id="1.10.260.40">
    <property type="entry name" value="lambda repressor-like DNA-binding domains"/>
    <property type="match status" value="1"/>
</dbReference>
<dbReference type="InterPro" id="IPR010982">
    <property type="entry name" value="Lambda_DNA-bd_dom_sf"/>
</dbReference>
<dbReference type="SUPFAM" id="SSF53822">
    <property type="entry name" value="Periplasmic binding protein-like I"/>
    <property type="match status" value="1"/>
</dbReference>
<evidence type="ECO:0000313" key="8">
    <source>
        <dbReference type="Proteomes" id="UP000013782"/>
    </source>
</evidence>
<evidence type="ECO:0000256" key="2">
    <source>
        <dbReference type="ARBA" id="ARBA00023015"/>
    </source>
</evidence>